<dbReference type="FunFam" id="3.40.50.720:FF:000084">
    <property type="entry name" value="Short-chain dehydrogenase reductase"/>
    <property type="match status" value="1"/>
</dbReference>
<accession>A0A437JCB1</accession>
<comment type="caution">
    <text evidence="4">The sequence shown here is derived from an EMBL/GenBank/DDBJ whole genome shotgun (WGS) entry which is preliminary data.</text>
</comment>
<dbReference type="PRINTS" id="PR00081">
    <property type="entry name" value="GDHRDH"/>
</dbReference>
<dbReference type="InterPro" id="IPR002347">
    <property type="entry name" value="SDR_fam"/>
</dbReference>
<dbReference type="InterPro" id="IPR051122">
    <property type="entry name" value="SDR_DHRS6-like"/>
</dbReference>
<comment type="catalytic activity">
    <reaction evidence="3">
        <text>2,5-dichlorocyclohexa-2,5-dien-1,4-diol + NAD(+) = 2,5-dichlorohydroquinone + NADH + H(+)</text>
        <dbReference type="Rhea" id="RHEA:15741"/>
        <dbReference type="ChEBI" id="CHEBI:15378"/>
        <dbReference type="ChEBI" id="CHEBI:27545"/>
        <dbReference type="ChEBI" id="CHEBI:28975"/>
        <dbReference type="ChEBI" id="CHEBI:57540"/>
        <dbReference type="ChEBI" id="CHEBI:57945"/>
    </reaction>
</comment>
<protein>
    <submittedName>
        <fullName evidence="4">SDR family oxidoreductase</fullName>
    </submittedName>
</protein>
<evidence type="ECO:0000313" key="5">
    <source>
        <dbReference type="Proteomes" id="UP000282977"/>
    </source>
</evidence>
<keyword evidence="5" id="KW-1185">Reference proteome</keyword>
<dbReference type="Gene3D" id="3.40.50.720">
    <property type="entry name" value="NAD(P)-binding Rossmann-like Domain"/>
    <property type="match status" value="1"/>
</dbReference>
<name>A0A437JCB1_9SPHN</name>
<dbReference type="PRINTS" id="PR00080">
    <property type="entry name" value="SDRFAMILY"/>
</dbReference>
<sequence length="252" mass="26188">MGRLDGKIALVTGGASGLGKADCEAFVAEGATVFVSDINGEGAQAVAAGLGDRAIAVAHDVAREEDWLRVYADIDARFGRLDILVNNAGIVVVADPEETTLDQYERVMRVMSTSVFLGCKHGIPLLAKASAGSIINMSSIASHLGYAPFFAYSAAKGAVRSMSKSIAVHCQDKGYPIRCNTVHPSSIETPMIQSAEGRAGQEKAIADGVLPAGATGSPRDVASLLVFLASDESRFLTGGEYIVDNGLSIRAG</sequence>
<dbReference type="PROSITE" id="PS00061">
    <property type="entry name" value="ADH_SHORT"/>
    <property type="match status" value="1"/>
</dbReference>
<dbReference type="RefSeq" id="WP_127689089.1">
    <property type="nucleotide sequence ID" value="NZ_RZUL01000001.1"/>
</dbReference>
<dbReference type="InterPro" id="IPR020904">
    <property type="entry name" value="Sc_DH/Rdtase_CS"/>
</dbReference>
<keyword evidence="2" id="KW-0560">Oxidoreductase</keyword>
<dbReference type="InterPro" id="IPR036291">
    <property type="entry name" value="NAD(P)-bd_dom_sf"/>
</dbReference>
<dbReference type="OrthoDB" id="5457012at2"/>
<dbReference type="PANTHER" id="PTHR43477:SF1">
    <property type="entry name" value="DIHYDROANTICAPSIN 7-DEHYDROGENASE"/>
    <property type="match status" value="1"/>
</dbReference>
<dbReference type="GO" id="GO:0016491">
    <property type="term" value="F:oxidoreductase activity"/>
    <property type="evidence" value="ECO:0007669"/>
    <property type="project" value="UniProtKB-KW"/>
</dbReference>
<gene>
    <name evidence="4" type="ORF">ENE74_02715</name>
</gene>
<reference evidence="4 5" key="1">
    <citation type="submission" date="2019-01" db="EMBL/GenBank/DDBJ databases">
        <authorList>
            <person name="Chen W.-M."/>
        </authorList>
    </citation>
    <scope>NUCLEOTIDE SEQUENCE [LARGE SCALE GENOMIC DNA]</scope>
    <source>
        <strain evidence="4 5">TLA-22</strain>
    </source>
</reference>
<evidence type="ECO:0000256" key="2">
    <source>
        <dbReference type="ARBA" id="ARBA00023002"/>
    </source>
</evidence>
<evidence type="ECO:0000256" key="3">
    <source>
        <dbReference type="ARBA" id="ARBA00051383"/>
    </source>
</evidence>
<dbReference type="Pfam" id="PF13561">
    <property type="entry name" value="adh_short_C2"/>
    <property type="match status" value="1"/>
</dbReference>
<dbReference type="PANTHER" id="PTHR43477">
    <property type="entry name" value="DIHYDROANTICAPSIN 7-DEHYDROGENASE"/>
    <property type="match status" value="1"/>
</dbReference>
<proteinExistence type="inferred from homology"/>
<dbReference type="SUPFAM" id="SSF51735">
    <property type="entry name" value="NAD(P)-binding Rossmann-fold domains"/>
    <property type="match status" value="1"/>
</dbReference>
<dbReference type="EMBL" id="RZUL01000001">
    <property type="protein sequence ID" value="RVT43549.1"/>
    <property type="molecule type" value="Genomic_DNA"/>
</dbReference>
<evidence type="ECO:0000313" key="4">
    <source>
        <dbReference type="EMBL" id="RVT43549.1"/>
    </source>
</evidence>
<comment type="similarity">
    <text evidence="1">Belongs to the short-chain dehydrogenases/reductases (SDR) family.</text>
</comment>
<dbReference type="AlphaFoldDB" id="A0A437JCB1"/>
<evidence type="ECO:0000256" key="1">
    <source>
        <dbReference type="ARBA" id="ARBA00006484"/>
    </source>
</evidence>
<organism evidence="4 5">
    <name type="scientific">Sphingobium algorifonticola</name>
    <dbReference type="NCBI Taxonomy" id="2008318"/>
    <lineage>
        <taxon>Bacteria</taxon>
        <taxon>Pseudomonadati</taxon>
        <taxon>Pseudomonadota</taxon>
        <taxon>Alphaproteobacteria</taxon>
        <taxon>Sphingomonadales</taxon>
        <taxon>Sphingomonadaceae</taxon>
        <taxon>Sphingobium</taxon>
    </lineage>
</organism>
<dbReference type="Proteomes" id="UP000282977">
    <property type="component" value="Unassembled WGS sequence"/>
</dbReference>